<organism evidence="1 2">
    <name type="scientific">Mycolicibacterium confluentis</name>
    <dbReference type="NCBI Taxonomy" id="28047"/>
    <lineage>
        <taxon>Bacteria</taxon>
        <taxon>Bacillati</taxon>
        <taxon>Actinomycetota</taxon>
        <taxon>Actinomycetes</taxon>
        <taxon>Mycobacteriales</taxon>
        <taxon>Mycobacteriaceae</taxon>
        <taxon>Mycolicibacterium</taxon>
    </lineage>
</organism>
<evidence type="ECO:0000313" key="2">
    <source>
        <dbReference type="Proteomes" id="UP000466931"/>
    </source>
</evidence>
<dbReference type="Proteomes" id="UP000466931">
    <property type="component" value="Chromosome"/>
</dbReference>
<dbReference type="RefSeq" id="WP_133057707.1">
    <property type="nucleotide sequence ID" value="NZ_AP022612.1"/>
</dbReference>
<evidence type="ECO:0008006" key="3">
    <source>
        <dbReference type="Google" id="ProtNLM"/>
    </source>
</evidence>
<name>A0A7I7XZP3_9MYCO</name>
<dbReference type="Gene3D" id="2.60.120.620">
    <property type="entry name" value="q2cbj1_9rhob like domain"/>
    <property type="match status" value="1"/>
</dbReference>
<dbReference type="EMBL" id="AP022612">
    <property type="protein sequence ID" value="BBZ34860.1"/>
    <property type="molecule type" value="Genomic_DNA"/>
</dbReference>
<keyword evidence="2" id="KW-1185">Reference proteome</keyword>
<reference evidence="1" key="1">
    <citation type="journal article" date="2019" name="Emerg. Microbes Infect.">
        <title>Comprehensive subspecies identification of 175 nontuberculous mycobacteria species based on 7547 genomic profiles.</title>
        <authorList>
            <person name="Matsumoto Y."/>
            <person name="Kinjo T."/>
            <person name="Motooka D."/>
            <person name="Nabeya D."/>
            <person name="Jung N."/>
            <person name="Uechi K."/>
            <person name="Horii T."/>
            <person name="Iida T."/>
            <person name="Fujita J."/>
            <person name="Nakamura S."/>
        </authorList>
    </citation>
    <scope>NUCLEOTIDE SEQUENCE [LARGE SCALE GENOMIC DNA]</scope>
    <source>
        <strain evidence="1">JCM 13671</strain>
    </source>
</reference>
<dbReference type="AlphaFoldDB" id="A0A7I7XZP3"/>
<reference evidence="1" key="2">
    <citation type="submission" date="2020-02" db="EMBL/GenBank/DDBJ databases">
        <authorList>
            <person name="Matsumoto Y."/>
            <person name="Motooka D."/>
            <person name="Nakamura S."/>
        </authorList>
    </citation>
    <scope>NUCLEOTIDE SEQUENCE</scope>
    <source>
        <strain evidence="1">JCM 13671</strain>
    </source>
</reference>
<protein>
    <recommendedName>
        <fullName evidence="3">Phytanoyl-CoA dioxygenase</fullName>
    </recommendedName>
</protein>
<proteinExistence type="predicted"/>
<dbReference type="OrthoDB" id="4732009at2"/>
<evidence type="ECO:0000313" key="1">
    <source>
        <dbReference type="EMBL" id="BBZ34860.1"/>
    </source>
</evidence>
<sequence length="259" mass="28596">MTGGSVLDAGVSAHELVDRLDGEGFVCLPGVVAPQWLEDARASVSGHLAAYGVSDFCIIRPDSDSQSPAHRFVSDPAVHGLLRELAELRWPRGVAESETIFSVLRVLAGPQRMATSHAFHFDAAVVTMLVPLIIPEAGAGRSGELVVFPNRRPFRRSALLNLVEKLWTESRLRRGRILREVRSAPTRCTVQLQPGSVYLFWGYRTLHGNLPCAPDTVRATLLVHFGDPHRTSRLIASARALRRRLWASIEHTEATVVRF</sequence>
<dbReference type="SUPFAM" id="SSF51197">
    <property type="entry name" value="Clavaminate synthase-like"/>
    <property type="match status" value="1"/>
</dbReference>
<accession>A0A7I7XZP3</accession>
<gene>
    <name evidence="1" type="ORF">MCNF_34650</name>
</gene>